<dbReference type="EMBL" id="CP012670">
    <property type="protein sequence ID" value="AUX22951.1"/>
    <property type="molecule type" value="Genomic_DNA"/>
</dbReference>
<protein>
    <recommendedName>
        <fullName evidence="3">AAA-ATPase-like domain-containing protein</fullName>
    </recommendedName>
</protein>
<gene>
    <name evidence="4" type="ORF">SOCEGT47_034670</name>
</gene>
<dbReference type="InterPro" id="IPR012547">
    <property type="entry name" value="PDDEXK_9"/>
</dbReference>
<dbReference type="AlphaFoldDB" id="A0A4P2Q1J7"/>
<dbReference type="Proteomes" id="UP000295781">
    <property type="component" value="Chromosome"/>
</dbReference>
<feature type="region of interest" description="Disordered" evidence="2">
    <location>
        <begin position="474"/>
        <end position="493"/>
    </location>
</feature>
<name>A0A4P2Q1J7_SORCE</name>
<feature type="domain" description="AAA-ATPase-like" evidence="3">
    <location>
        <begin position="6"/>
        <end position="231"/>
    </location>
</feature>
<dbReference type="PANTHER" id="PTHR34825">
    <property type="entry name" value="CONSERVED PROTEIN, WITH A WEAK D-GALACTARATE DEHYDRATASE/ALTRONATE HYDROLASE DOMAIN"/>
    <property type="match status" value="1"/>
</dbReference>
<evidence type="ECO:0000313" key="4">
    <source>
        <dbReference type="EMBL" id="AUX22951.1"/>
    </source>
</evidence>
<keyword evidence="1" id="KW-0175">Coiled coil</keyword>
<evidence type="ECO:0000256" key="2">
    <source>
        <dbReference type="SAM" id="MobiDB-lite"/>
    </source>
</evidence>
<dbReference type="Pfam" id="PF09820">
    <property type="entry name" value="AAA-ATPase_like"/>
    <property type="match status" value="1"/>
</dbReference>
<proteinExistence type="predicted"/>
<dbReference type="InterPro" id="IPR018631">
    <property type="entry name" value="AAA-ATPase-like_dom"/>
</dbReference>
<evidence type="ECO:0000313" key="5">
    <source>
        <dbReference type="Proteomes" id="UP000295781"/>
    </source>
</evidence>
<evidence type="ECO:0000256" key="1">
    <source>
        <dbReference type="SAM" id="Coils"/>
    </source>
</evidence>
<dbReference type="RefSeq" id="WP_129348033.1">
    <property type="nucleotide sequence ID" value="NZ_CP012670.1"/>
</dbReference>
<feature type="compositionally biased region" description="Basic and acidic residues" evidence="2">
    <location>
        <begin position="474"/>
        <end position="490"/>
    </location>
</feature>
<dbReference type="OrthoDB" id="9808684at2"/>
<dbReference type="Pfam" id="PF08011">
    <property type="entry name" value="PDDEXK_9"/>
    <property type="match status" value="1"/>
</dbReference>
<evidence type="ECO:0000259" key="3">
    <source>
        <dbReference type="Pfam" id="PF09820"/>
    </source>
</evidence>
<feature type="coiled-coil region" evidence="1">
    <location>
        <begin position="423"/>
        <end position="450"/>
    </location>
</feature>
<dbReference type="PANTHER" id="PTHR34825:SF1">
    <property type="entry name" value="AAA-ATPASE-LIKE DOMAIN-CONTAINING PROTEIN"/>
    <property type="match status" value="1"/>
</dbReference>
<organism evidence="4 5">
    <name type="scientific">Sorangium cellulosum</name>
    <name type="common">Polyangium cellulosum</name>
    <dbReference type="NCBI Taxonomy" id="56"/>
    <lineage>
        <taxon>Bacteria</taxon>
        <taxon>Pseudomonadati</taxon>
        <taxon>Myxococcota</taxon>
        <taxon>Polyangia</taxon>
        <taxon>Polyangiales</taxon>
        <taxon>Polyangiaceae</taxon>
        <taxon>Sorangium</taxon>
    </lineage>
</organism>
<reference evidence="4 5" key="1">
    <citation type="submission" date="2015-09" db="EMBL/GenBank/DDBJ databases">
        <title>Sorangium comparison.</title>
        <authorList>
            <person name="Zaburannyi N."/>
            <person name="Bunk B."/>
            <person name="Overmann J."/>
            <person name="Mueller R."/>
        </authorList>
    </citation>
    <scope>NUCLEOTIDE SEQUENCE [LARGE SCALE GENOMIC DNA]</scope>
    <source>
        <strain evidence="4 5">So ceGT47</strain>
    </source>
</reference>
<accession>A0A4P2Q1J7</accession>
<sequence length="559" mass="62918">MMRPIPIGIDDFRLLREQGMEYVDKTHLVRDVLDKGAQVLLLPRPRRFGKTLNLSTLRCFFEKRDEDVSSLFADLSIWQAGEAYRAHFQRYPVVFLTFKDVRFATFERCLDGIRMKLAALFEEHRAVLDAATASEAEGRRYREILDGTASYATCADALLDLARLLHRHHGERVVILLDEYDAPIHAGHANGYVKEVLEFFRAFLAAGLKGNPHLFKAVLTGILRIAKESIFSGLNNLAVYTLLRPDFATSFGFTEPEVEALLDRAGRRDRLATVRSWYNGYVFGGTVVYNPWSLLNYIDSPEPEPRPYWVSTSANDLVREVLVRHASQAQKDIEALLEGSGVERRLDENVVLSDLGSRADALFGLLTFSGYLKAEKRSLGLDEEPHYRLSIPNREVRQVYTSTFREWMSERLGGESDVDRLKQALLSGNAESLEEELQRFTQNVLSYHDTALRPEQVYHAFVIGLLATLEPEHEVRSNRESGRGRPDVTIRPRQAGKPGAVLELKVAKPAKKTLDQALAEGVSQIRDRDYAAELVASGASPVHAFAVAFDGKTVRAQAV</sequence>